<dbReference type="SUPFAM" id="SSF46894">
    <property type="entry name" value="C-terminal effector domain of the bipartite response regulators"/>
    <property type="match status" value="1"/>
</dbReference>
<comment type="subcellular location">
    <subcellularLocation>
        <location evidence="1">Cytoplasm</location>
    </subcellularLocation>
</comment>
<dbReference type="Pfam" id="PF13181">
    <property type="entry name" value="TPR_8"/>
    <property type="match status" value="1"/>
</dbReference>
<dbReference type="InterPro" id="IPR000792">
    <property type="entry name" value="Tscrpt_reg_LuxR_C"/>
</dbReference>
<keyword evidence="3" id="KW-0677">Repeat</keyword>
<dbReference type="STRING" id="1176587.A8C56_02470"/>
<evidence type="ECO:0000256" key="3">
    <source>
        <dbReference type="ARBA" id="ARBA00022737"/>
    </source>
</evidence>
<evidence type="ECO:0000256" key="2">
    <source>
        <dbReference type="ARBA" id="ARBA00022490"/>
    </source>
</evidence>
<dbReference type="PANTHER" id="PTHR46630:SF1">
    <property type="entry name" value="TETRATRICOPEPTIDE REPEAT PROTEIN 29"/>
    <property type="match status" value="1"/>
</dbReference>
<feature type="repeat" description="TPR" evidence="6">
    <location>
        <begin position="108"/>
        <end position="141"/>
    </location>
</feature>
<feature type="domain" description="HTH luxR-type" evidence="9">
    <location>
        <begin position="518"/>
        <end position="575"/>
    </location>
</feature>
<dbReference type="InterPro" id="IPR051476">
    <property type="entry name" value="Bac_ResReg_Asp_Phosphatase"/>
</dbReference>
<name>A0A1A9HZT6_9BACT</name>
<dbReference type="InterPro" id="IPR019734">
    <property type="entry name" value="TPR_rpt"/>
</dbReference>
<keyword evidence="8" id="KW-0472">Membrane</keyword>
<proteinExistence type="inferred from homology"/>
<dbReference type="Pfam" id="PF00196">
    <property type="entry name" value="GerE"/>
    <property type="match status" value="1"/>
</dbReference>
<dbReference type="SUPFAM" id="SSF48452">
    <property type="entry name" value="TPR-like"/>
    <property type="match status" value="2"/>
</dbReference>
<dbReference type="Pfam" id="PF13424">
    <property type="entry name" value="TPR_12"/>
    <property type="match status" value="1"/>
</dbReference>
<dbReference type="GO" id="GO:0003677">
    <property type="term" value="F:DNA binding"/>
    <property type="evidence" value="ECO:0007669"/>
    <property type="project" value="InterPro"/>
</dbReference>
<dbReference type="EMBL" id="CP015772">
    <property type="protein sequence ID" value="ANH79990.1"/>
    <property type="molecule type" value="Genomic_DNA"/>
</dbReference>
<protein>
    <recommendedName>
        <fullName evidence="9">HTH luxR-type domain-containing protein</fullName>
    </recommendedName>
</protein>
<evidence type="ECO:0000259" key="9">
    <source>
        <dbReference type="SMART" id="SM00421"/>
    </source>
</evidence>
<evidence type="ECO:0000256" key="8">
    <source>
        <dbReference type="SAM" id="Phobius"/>
    </source>
</evidence>
<dbReference type="SMART" id="SM00421">
    <property type="entry name" value="HTH_LUXR"/>
    <property type="match status" value="1"/>
</dbReference>
<evidence type="ECO:0000256" key="6">
    <source>
        <dbReference type="PROSITE-ProRule" id="PRU00339"/>
    </source>
</evidence>
<reference evidence="10 11" key="1">
    <citation type="submission" date="2016-05" db="EMBL/GenBank/DDBJ databases">
        <title>Niabella ginsenosidivorans BS26 whole genome sequencing.</title>
        <authorList>
            <person name="Im W.T."/>
            <person name="Siddiqi M.Z."/>
        </authorList>
    </citation>
    <scope>NUCLEOTIDE SEQUENCE [LARGE SCALE GENOMIC DNA]</scope>
    <source>
        <strain evidence="10 11">BS26</strain>
    </source>
</reference>
<dbReference type="Gene3D" id="1.25.40.10">
    <property type="entry name" value="Tetratricopeptide repeat domain"/>
    <property type="match status" value="2"/>
</dbReference>
<dbReference type="PANTHER" id="PTHR46630">
    <property type="entry name" value="TETRATRICOPEPTIDE REPEAT PROTEIN 29"/>
    <property type="match status" value="1"/>
</dbReference>
<keyword evidence="8" id="KW-1133">Transmembrane helix</keyword>
<dbReference type="PROSITE" id="PS50005">
    <property type="entry name" value="TPR"/>
    <property type="match status" value="3"/>
</dbReference>
<evidence type="ECO:0000256" key="5">
    <source>
        <dbReference type="ARBA" id="ARBA00038253"/>
    </source>
</evidence>
<sequence>MVVAANAVSGALPGSGNGSSSKKTDTATVKKLLQSAADNLYSDSAKTIRYCKEAIHLSNRLHYAYGAMRGYIYLGDVYYQSSRYGDSYAAFMTAKKIGDASADKRGFSYFYNDLGLFYNSIQEYDSALNSFHNSLAYIPDTSAKGLSEAFLNIGVTYGGAGDIGRAATYLNKALQIAQEKHMDQNLAFIYMNLGNAYADARHPQLQRATDYFKQALTAAGKTGNTYVQSIAYASLGDICNRQGQFDQALAYSRQAMDITRKAGFASLQMYSQFGYCEILTKMHRFEASDSALKNIAKTFYLTLNDRKQYLKSYIDLYKEWGNYKKALELSDQLKKVTDSIAEMTNKRNMDILDARFRFHEQETRITDLKKENNWKTRLVKISVVAVIMSFLFIGMLIYSKRLKSRVLLQKQQVLKEENARMKMEKALAEEKAVRVKEDLDHKNRALSASVVHSEQMARILFGIKEKLSDTEKLRDPAYVEDIRKIIRHNIHLQEDWQKFKMHFEEVHPSFFSKLALIAPQLSKNELKQCAYIRMNMSNKEVAALLNVSPDSVKMSRYRIKKKLGLPFSTDLGEYIASL</sequence>
<comment type="similarity">
    <text evidence="5">Belongs to the Rap family.</text>
</comment>
<dbReference type="InterPro" id="IPR016032">
    <property type="entry name" value="Sig_transdc_resp-reg_C-effctor"/>
</dbReference>
<keyword evidence="7" id="KW-0175">Coiled coil</keyword>
<dbReference type="InterPro" id="IPR011990">
    <property type="entry name" value="TPR-like_helical_dom_sf"/>
</dbReference>
<feature type="repeat" description="TPR" evidence="6">
    <location>
        <begin position="229"/>
        <end position="262"/>
    </location>
</feature>
<gene>
    <name evidence="10" type="ORF">A8C56_02470</name>
</gene>
<feature type="transmembrane region" description="Helical" evidence="8">
    <location>
        <begin position="378"/>
        <end position="398"/>
    </location>
</feature>
<accession>A0A1A9HZT6</accession>
<keyword evidence="11" id="KW-1185">Reference proteome</keyword>
<evidence type="ECO:0000313" key="10">
    <source>
        <dbReference type="EMBL" id="ANH79990.1"/>
    </source>
</evidence>
<keyword evidence="4 6" id="KW-0802">TPR repeat</keyword>
<dbReference type="SMART" id="SM00028">
    <property type="entry name" value="TPR"/>
    <property type="match status" value="5"/>
</dbReference>
<dbReference type="Gene3D" id="1.10.10.10">
    <property type="entry name" value="Winged helix-like DNA-binding domain superfamily/Winged helix DNA-binding domain"/>
    <property type="match status" value="1"/>
</dbReference>
<feature type="repeat" description="TPR" evidence="6">
    <location>
        <begin position="147"/>
        <end position="180"/>
    </location>
</feature>
<evidence type="ECO:0000313" key="11">
    <source>
        <dbReference type="Proteomes" id="UP000077667"/>
    </source>
</evidence>
<dbReference type="KEGG" id="nia:A8C56_02470"/>
<evidence type="ECO:0000256" key="1">
    <source>
        <dbReference type="ARBA" id="ARBA00004496"/>
    </source>
</evidence>
<dbReference type="AlphaFoldDB" id="A0A1A9HZT6"/>
<keyword evidence="2" id="KW-0963">Cytoplasm</keyword>
<dbReference type="InterPro" id="IPR036388">
    <property type="entry name" value="WH-like_DNA-bd_sf"/>
</dbReference>
<evidence type="ECO:0000256" key="4">
    <source>
        <dbReference type="ARBA" id="ARBA00022803"/>
    </source>
</evidence>
<evidence type="ECO:0000256" key="7">
    <source>
        <dbReference type="SAM" id="Coils"/>
    </source>
</evidence>
<keyword evidence="8" id="KW-0812">Transmembrane</keyword>
<dbReference type="GO" id="GO:0006355">
    <property type="term" value="P:regulation of DNA-templated transcription"/>
    <property type="evidence" value="ECO:0007669"/>
    <property type="project" value="InterPro"/>
</dbReference>
<organism evidence="10 11">
    <name type="scientific">Niabella ginsenosidivorans</name>
    <dbReference type="NCBI Taxonomy" id="1176587"/>
    <lineage>
        <taxon>Bacteria</taxon>
        <taxon>Pseudomonadati</taxon>
        <taxon>Bacteroidota</taxon>
        <taxon>Chitinophagia</taxon>
        <taxon>Chitinophagales</taxon>
        <taxon>Chitinophagaceae</taxon>
        <taxon>Niabella</taxon>
    </lineage>
</organism>
<feature type="coiled-coil region" evidence="7">
    <location>
        <begin position="411"/>
        <end position="438"/>
    </location>
</feature>
<dbReference type="Proteomes" id="UP000077667">
    <property type="component" value="Chromosome"/>
</dbReference>
<dbReference type="GO" id="GO:0005737">
    <property type="term" value="C:cytoplasm"/>
    <property type="evidence" value="ECO:0007669"/>
    <property type="project" value="UniProtKB-SubCell"/>
</dbReference>